<accession>A0A1C1CZP3</accession>
<evidence type="ECO:0000256" key="1">
    <source>
        <dbReference type="SAM" id="MobiDB-lite"/>
    </source>
</evidence>
<feature type="region of interest" description="Disordered" evidence="1">
    <location>
        <begin position="65"/>
        <end position="86"/>
    </location>
</feature>
<feature type="region of interest" description="Disordered" evidence="1">
    <location>
        <begin position="24"/>
        <end position="50"/>
    </location>
</feature>
<proteinExistence type="predicted"/>
<organism evidence="2 3">
    <name type="scientific">Cladophialophora carrionii</name>
    <dbReference type="NCBI Taxonomy" id="86049"/>
    <lineage>
        <taxon>Eukaryota</taxon>
        <taxon>Fungi</taxon>
        <taxon>Dikarya</taxon>
        <taxon>Ascomycota</taxon>
        <taxon>Pezizomycotina</taxon>
        <taxon>Eurotiomycetes</taxon>
        <taxon>Chaetothyriomycetidae</taxon>
        <taxon>Chaetothyriales</taxon>
        <taxon>Herpotrichiellaceae</taxon>
        <taxon>Cladophialophora</taxon>
    </lineage>
</organism>
<gene>
    <name evidence="2" type="ORF">CLCR_11089</name>
</gene>
<sequence>MTVFTRSVTVTEGHNGVAWGRKEMGQKKKAGGKQLTGLMGDGGGGGRLNPPSAVDILSSCVGELRPSLQDTGSPSGNGPRLFRIER</sequence>
<evidence type="ECO:0000313" key="2">
    <source>
        <dbReference type="EMBL" id="OCT53952.1"/>
    </source>
</evidence>
<evidence type="ECO:0000313" key="3">
    <source>
        <dbReference type="Proteomes" id="UP000094526"/>
    </source>
</evidence>
<reference evidence="3" key="1">
    <citation type="submission" date="2015-07" db="EMBL/GenBank/DDBJ databases">
        <authorList>
            <person name="Teixeira M.M."/>
            <person name="Souza R.C."/>
            <person name="Almeida L.G."/>
            <person name="Vicente V.A."/>
            <person name="de Hoog S."/>
            <person name="Bocca A.L."/>
            <person name="de Almeida S.R."/>
            <person name="Vasconcelos A.T."/>
            <person name="Felipe M.S."/>
        </authorList>
    </citation>
    <scope>NUCLEOTIDE SEQUENCE [LARGE SCALE GENOMIC DNA]</scope>
    <source>
        <strain evidence="3">KSF</strain>
    </source>
</reference>
<protein>
    <submittedName>
        <fullName evidence="2">Uncharacterized protein</fullName>
    </submittedName>
</protein>
<dbReference type="Proteomes" id="UP000094526">
    <property type="component" value="Unassembled WGS sequence"/>
</dbReference>
<keyword evidence="3" id="KW-1185">Reference proteome</keyword>
<dbReference type="VEuPathDB" id="FungiDB:CLCR_11089"/>
<dbReference type="EMBL" id="LGRB01000008">
    <property type="protein sequence ID" value="OCT53952.1"/>
    <property type="molecule type" value="Genomic_DNA"/>
</dbReference>
<comment type="caution">
    <text evidence="2">The sequence shown here is derived from an EMBL/GenBank/DDBJ whole genome shotgun (WGS) entry which is preliminary data.</text>
</comment>
<name>A0A1C1CZP3_9EURO</name>
<dbReference type="AlphaFoldDB" id="A0A1C1CZP3"/>